<dbReference type="InterPro" id="IPR051487">
    <property type="entry name" value="Ser/Thr_Proteases_Immune/Dev"/>
</dbReference>
<dbReference type="PRINTS" id="PR00722">
    <property type="entry name" value="CHYMOTRYPSIN"/>
</dbReference>
<dbReference type="STRING" id="947166.A0A1D1UQL1"/>
<name>A0A1D1UQL1_RAMVA</name>
<gene>
    <name evidence="6" type="primary">RvY_04157-1</name>
    <name evidence="6" type="synonym">RvY_04157.1</name>
    <name evidence="6" type="ORF">RvY_04157</name>
</gene>
<feature type="compositionally biased region" description="Low complexity" evidence="3">
    <location>
        <begin position="92"/>
        <end position="116"/>
    </location>
</feature>
<dbReference type="InterPro" id="IPR018114">
    <property type="entry name" value="TRYPSIN_HIS"/>
</dbReference>
<dbReference type="AlphaFoldDB" id="A0A1D1UQL1"/>
<evidence type="ECO:0000256" key="3">
    <source>
        <dbReference type="SAM" id="MobiDB-lite"/>
    </source>
</evidence>
<dbReference type="GO" id="GO:0006508">
    <property type="term" value="P:proteolysis"/>
    <property type="evidence" value="ECO:0007669"/>
    <property type="project" value="InterPro"/>
</dbReference>
<dbReference type="SMART" id="SM00020">
    <property type="entry name" value="Tryp_SPc"/>
    <property type="match status" value="1"/>
</dbReference>
<dbReference type="CDD" id="cd00190">
    <property type="entry name" value="Tryp_SPc"/>
    <property type="match status" value="1"/>
</dbReference>
<dbReference type="OrthoDB" id="6261922at2759"/>
<evidence type="ECO:0000256" key="2">
    <source>
        <dbReference type="ARBA" id="ARBA00024195"/>
    </source>
</evidence>
<organism evidence="6 7">
    <name type="scientific">Ramazzottius varieornatus</name>
    <name type="common">Water bear</name>
    <name type="synonym">Tardigrade</name>
    <dbReference type="NCBI Taxonomy" id="947166"/>
    <lineage>
        <taxon>Eukaryota</taxon>
        <taxon>Metazoa</taxon>
        <taxon>Ecdysozoa</taxon>
        <taxon>Tardigrada</taxon>
        <taxon>Eutardigrada</taxon>
        <taxon>Parachela</taxon>
        <taxon>Hypsibioidea</taxon>
        <taxon>Ramazzottiidae</taxon>
        <taxon>Ramazzottius</taxon>
    </lineage>
</organism>
<sequence>MGPVTLRETIPWRAVWITLLLTQVCAQLPAGGALLGPGMAESLSSVMDCNFNGKSGLCVPSVLKDIVCLPLGFQYDTDTRTCGTDNVCCHSAPKTDSPPTATTPSTTATTTTTTTTPAPPAPDSAASINLLIPSNSVGEVIPGVPTSAKNEGNPGKFTIPASLSAYINPGLAPKPNDKSRAPNRPKPAMLTAHNSKPQASSSSNIPPGGKSSVKMCRVGVAMGMCVRSDLVPSLCLPLGFKAVQQKDCTRNFQCCYNAGQAGTALTHPEVTTTTSTYAPPAELPGPVFKPLDTPSSMDTCSPRTGVAGLCIRVDIAPVVCTPLGYHIGGQLSCASDRVCCFSPTNTVPVPPTPTITLPSPTSSDEPDSPADYSPLALTTKSCQLGGGINGVCVPANLLSSCPLFGRKISPYGCATRHGAPTEFCCYQANSDNNREIEPASFASLAGSLGAPKLDSVVCGRKGLTGIEPRALPRVSGNFFRTEKLLGSHDTMPGEFCWHASLFDEQDVPFCNGALIHREWVVTAAHCVKRVSPAKTYVKLGMWSLRMNNVTSLPSSRQDSASAADPLPAPQIVRVLEAFVHTNFDGITLDNNIALLHLDTAADLSEPQVCLACLPSVPSYQGNSCTLTGFSSADGSTFTQDSTLSQLDFTILNSTSCDVSLRTTGKLQSNFRLNREVTICGAANANEDTCRGDGGSPLVCQNTEGNYELTGLVSWGLACGVGTPSVFTRVWAFNTWMQEIVRRYSQSYL</sequence>
<feature type="region of interest" description="Disordered" evidence="3">
    <location>
        <begin position="351"/>
        <end position="371"/>
    </location>
</feature>
<keyword evidence="1" id="KW-1015">Disulfide bond</keyword>
<protein>
    <recommendedName>
        <fullName evidence="5">Peptidase S1 domain-containing protein</fullName>
    </recommendedName>
</protein>
<dbReference type="Pfam" id="PF00089">
    <property type="entry name" value="Trypsin"/>
    <property type="match status" value="1"/>
</dbReference>
<dbReference type="Gene3D" id="2.40.10.10">
    <property type="entry name" value="Trypsin-like serine proteases"/>
    <property type="match status" value="2"/>
</dbReference>
<keyword evidence="7" id="KW-1185">Reference proteome</keyword>
<feature type="domain" description="Peptidase S1" evidence="5">
    <location>
        <begin position="484"/>
        <end position="741"/>
    </location>
</feature>
<dbReference type="SUPFAM" id="SSF50494">
    <property type="entry name" value="Trypsin-like serine proteases"/>
    <property type="match status" value="1"/>
</dbReference>
<dbReference type="InterPro" id="IPR001254">
    <property type="entry name" value="Trypsin_dom"/>
</dbReference>
<evidence type="ECO:0000313" key="6">
    <source>
        <dbReference type="EMBL" id="GAU92006.1"/>
    </source>
</evidence>
<evidence type="ECO:0000256" key="4">
    <source>
        <dbReference type="SAM" id="SignalP"/>
    </source>
</evidence>
<dbReference type="Proteomes" id="UP000186922">
    <property type="component" value="Unassembled WGS sequence"/>
</dbReference>
<dbReference type="PROSITE" id="PS00134">
    <property type="entry name" value="TRYPSIN_HIS"/>
    <property type="match status" value="1"/>
</dbReference>
<comment type="similarity">
    <text evidence="2">Belongs to the peptidase S1 family. CLIP subfamily.</text>
</comment>
<reference evidence="6 7" key="1">
    <citation type="journal article" date="2016" name="Nat. Commun.">
        <title>Extremotolerant tardigrade genome and improved radiotolerance of human cultured cells by tardigrade-unique protein.</title>
        <authorList>
            <person name="Hashimoto T."/>
            <person name="Horikawa D.D."/>
            <person name="Saito Y."/>
            <person name="Kuwahara H."/>
            <person name="Kozuka-Hata H."/>
            <person name="Shin-I T."/>
            <person name="Minakuchi Y."/>
            <person name="Ohishi K."/>
            <person name="Motoyama A."/>
            <person name="Aizu T."/>
            <person name="Enomoto A."/>
            <person name="Kondo K."/>
            <person name="Tanaka S."/>
            <person name="Hara Y."/>
            <person name="Koshikawa S."/>
            <person name="Sagara H."/>
            <person name="Miura T."/>
            <person name="Yokobori S."/>
            <person name="Miyagawa K."/>
            <person name="Suzuki Y."/>
            <person name="Kubo T."/>
            <person name="Oyama M."/>
            <person name="Kohara Y."/>
            <person name="Fujiyama A."/>
            <person name="Arakawa K."/>
            <person name="Katayama T."/>
            <person name="Toyoda A."/>
            <person name="Kunieda T."/>
        </authorList>
    </citation>
    <scope>NUCLEOTIDE SEQUENCE [LARGE SCALE GENOMIC DNA]</scope>
    <source>
        <strain evidence="6 7">YOKOZUNA-1</strain>
    </source>
</reference>
<dbReference type="InterPro" id="IPR043504">
    <property type="entry name" value="Peptidase_S1_PA_chymotrypsin"/>
</dbReference>
<dbReference type="GO" id="GO:0004252">
    <property type="term" value="F:serine-type endopeptidase activity"/>
    <property type="evidence" value="ECO:0007669"/>
    <property type="project" value="InterPro"/>
</dbReference>
<keyword evidence="4" id="KW-0732">Signal</keyword>
<feature type="compositionally biased region" description="Polar residues" evidence="3">
    <location>
        <begin position="192"/>
        <end position="205"/>
    </location>
</feature>
<accession>A0A1D1UQL1</accession>
<feature type="region of interest" description="Disordered" evidence="3">
    <location>
        <begin position="168"/>
        <end position="210"/>
    </location>
</feature>
<feature type="compositionally biased region" description="Low complexity" evidence="3">
    <location>
        <begin position="354"/>
        <end position="363"/>
    </location>
</feature>
<dbReference type="InterPro" id="IPR001314">
    <property type="entry name" value="Peptidase_S1A"/>
</dbReference>
<dbReference type="InterPro" id="IPR009003">
    <property type="entry name" value="Peptidase_S1_PA"/>
</dbReference>
<dbReference type="PROSITE" id="PS50240">
    <property type="entry name" value="TRYPSIN_DOM"/>
    <property type="match status" value="1"/>
</dbReference>
<dbReference type="PANTHER" id="PTHR24256">
    <property type="entry name" value="TRYPTASE-RELATED"/>
    <property type="match status" value="1"/>
</dbReference>
<feature type="signal peptide" evidence="4">
    <location>
        <begin position="1"/>
        <end position="26"/>
    </location>
</feature>
<evidence type="ECO:0000313" key="7">
    <source>
        <dbReference type="Proteomes" id="UP000186922"/>
    </source>
</evidence>
<feature type="region of interest" description="Disordered" evidence="3">
    <location>
        <begin position="92"/>
        <end position="123"/>
    </location>
</feature>
<comment type="caution">
    <text evidence="6">The sequence shown here is derived from an EMBL/GenBank/DDBJ whole genome shotgun (WGS) entry which is preliminary data.</text>
</comment>
<evidence type="ECO:0000256" key="1">
    <source>
        <dbReference type="ARBA" id="ARBA00023157"/>
    </source>
</evidence>
<dbReference type="EMBL" id="BDGG01000002">
    <property type="protein sequence ID" value="GAU92006.1"/>
    <property type="molecule type" value="Genomic_DNA"/>
</dbReference>
<feature type="chain" id="PRO_5008897489" description="Peptidase S1 domain-containing protein" evidence="4">
    <location>
        <begin position="27"/>
        <end position="748"/>
    </location>
</feature>
<proteinExistence type="inferred from homology"/>
<evidence type="ECO:0000259" key="5">
    <source>
        <dbReference type="PROSITE" id="PS50240"/>
    </source>
</evidence>